<feature type="transmembrane region" description="Helical" evidence="14">
    <location>
        <begin position="435"/>
        <end position="453"/>
    </location>
</feature>
<proteinExistence type="inferred from homology"/>
<dbReference type="EMBL" id="CP138858">
    <property type="protein sequence ID" value="WPJ97840.1"/>
    <property type="molecule type" value="Genomic_DNA"/>
</dbReference>
<keyword evidence="16" id="KW-1185">Reference proteome</keyword>
<evidence type="ECO:0000256" key="7">
    <source>
        <dbReference type="ARBA" id="ARBA00022989"/>
    </source>
</evidence>
<evidence type="ECO:0000256" key="3">
    <source>
        <dbReference type="ARBA" id="ARBA00022448"/>
    </source>
</evidence>
<feature type="transmembrane region" description="Helical" evidence="14">
    <location>
        <begin position="235"/>
        <end position="253"/>
    </location>
</feature>
<dbReference type="PANTHER" id="PTHR48086">
    <property type="entry name" value="SODIUM/PROLINE SYMPORTER-RELATED"/>
    <property type="match status" value="1"/>
</dbReference>
<feature type="transmembrane region" description="Helical" evidence="14">
    <location>
        <begin position="562"/>
        <end position="582"/>
    </location>
</feature>
<evidence type="ECO:0000256" key="6">
    <source>
        <dbReference type="ARBA" id="ARBA00022847"/>
    </source>
</evidence>
<keyword evidence="11" id="KW-0739">Sodium transport</keyword>
<keyword evidence="8" id="KW-0915">Sodium</keyword>
<dbReference type="Gene3D" id="1.20.1730.10">
    <property type="entry name" value="Sodium/glucose cotransporter"/>
    <property type="match status" value="1"/>
</dbReference>
<evidence type="ECO:0000256" key="5">
    <source>
        <dbReference type="ARBA" id="ARBA00022692"/>
    </source>
</evidence>
<keyword evidence="3" id="KW-0813">Transport</keyword>
<dbReference type="PROSITE" id="PS50283">
    <property type="entry name" value="NA_SOLUT_SYMP_3"/>
    <property type="match status" value="1"/>
</dbReference>
<comment type="catalytic activity">
    <reaction evidence="12">
        <text>L-proline(in) + Na(+)(in) = L-proline(out) + Na(+)(out)</text>
        <dbReference type="Rhea" id="RHEA:28967"/>
        <dbReference type="ChEBI" id="CHEBI:29101"/>
        <dbReference type="ChEBI" id="CHEBI:60039"/>
    </reaction>
</comment>
<dbReference type="RefSeq" id="WP_319834660.1">
    <property type="nucleotide sequence ID" value="NZ_CP138858.1"/>
</dbReference>
<feature type="transmembrane region" description="Helical" evidence="14">
    <location>
        <begin position="145"/>
        <end position="167"/>
    </location>
</feature>
<accession>A0ABZ0RS82</accession>
<evidence type="ECO:0000256" key="9">
    <source>
        <dbReference type="ARBA" id="ARBA00023065"/>
    </source>
</evidence>
<evidence type="ECO:0000256" key="12">
    <source>
        <dbReference type="ARBA" id="ARBA00033708"/>
    </source>
</evidence>
<feature type="transmembrane region" description="Helical" evidence="14">
    <location>
        <begin position="44"/>
        <end position="66"/>
    </location>
</feature>
<reference evidence="15 16" key="1">
    <citation type="submission" date="2023-11" db="EMBL/GenBank/DDBJ databases">
        <title>Coraliomargarita sp. nov., isolated from marine algae.</title>
        <authorList>
            <person name="Lee J.K."/>
            <person name="Baek J.H."/>
            <person name="Kim J.M."/>
            <person name="Choi D.G."/>
            <person name="Jeon C.O."/>
        </authorList>
    </citation>
    <scope>NUCLEOTIDE SEQUENCE [LARGE SCALE GENOMIC DNA]</scope>
    <source>
        <strain evidence="15 16">J2-16</strain>
    </source>
</reference>
<evidence type="ECO:0000256" key="11">
    <source>
        <dbReference type="ARBA" id="ARBA00023201"/>
    </source>
</evidence>
<feature type="transmembrane region" description="Helical" evidence="14">
    <location>
        <begin position="532"/>
        <end position="550"/>
    </location>
</feature>
<evidence type="ECO:0000256" key="4">
    <source>
        <dbReference type="ARBA" id="ARBA00022475"/>
    </source>
</evidence>
<protein>
    <recommendedName>
        <fullName evidence="17">Na+/solute symporter</fullName>
    </recommendedName>
</protein>
<feature type="transmembrane region" description="Helical" evidence="14">
    <location>
        <begin position="72"/>
        <end position="93"/>
    </location>
</feature>
<feature type="transmembrane region" description="Helical" evidence="14">
    <location>
        <begin position="378"/>
        <end position="398"/>
    </location>
</feature>
<feature type="transmembrane region" description="Helical" evidence="14">
    <location>
        <begin position="119"/>
        <end position="139"/>
    </location>
</feature>
<dbReference type="InterPro" id="IPR001734">
    <property type="entry name" value="Na/solute_symporter"/>
</dbReference>
<feature type="transmembrane region" description="Helical" evidence="14">
    <location>
        <begin position="313"/>
        <end position="337"/>
    </location>
</feature>
<keyword evidence="7 14" id="KW-1133">Transmembrane helix</keyword>
<feature type="transmembrane region" description="Helical" evidence="14">
    <location>
        <begin position="404"/>
        <end position="428"/>
    </location>
</feature>
<feature type="transmembrane region" description="Helical" evidence="14">
    <location>
        <begin position="6"/>
        <end position="24"/>
    </location>
</feature>
<dbReference type="InterPro" id="IPR050277">
    <property type="entry name" value="Sodium:Solute_Symporter"/>
</dbReference>
<organism evidence="15 16">
    <name type="scientific">Coraliomargarita algicola</name>
    <dbReference type="NCBI Taxonomy" id="3092156"/>
    <lineage>
        <taxon>Bacteria</taxon>
        <taxon>Pseudomonadati</taxon>
        <taxon>Verrucomicrobiota</taxon>
        <taxon>Opitutia</taxon>
        <taxon>Puniceicoccales</taxon>
        <taxon>Coraliomargaritaceae</taxon>
        <taxon>Coraliomargarita</taxon>
    </lineage>
</organism>
<feature type="transmembrane region" description="Helical" evidence="14">
    <location>
        <begin position="273"/>
        <end position="293"/>
    </location>
</feature>
<keyword evidence="5 14" id="KW-0812">Transmembrane</keyword>
<feature type="transmembrane region" description="Helical" evidence="14">
    <location>
        <begin position="179"/>
        <end position="200"/>
    </location>
</feature>
<name>A0ABZ0RS82_9BACT</name>
<sequence>MEQTIEFIIIAAYLLLLVTVSLVFKKFNQDSNDYFRNGCRGTWWLIGTSVFMTTFSAWTFTGAAGVSYNAGWTVTIIFLSNSLGFLFNAVYLAPRYRQLRMTTSAEVVRKRFGPTTEQYVAYSGFVFYAYVAALHLYGLSIFTSAIFGFDIESTILVIGVVVVIYSMIGGSWAVKATDFLQSLILIPITVLVAILSLKYVGWGSGMFGMIEAQGLNEHFKFINTVEFSDEMIDFSIYWAIAVTLEHVISYNSLSSAPRYFATKDGRDARKAAWLACILMTIGSVIWIIPPIVAKLCFSQEVEAMNIASPAESAYAITSLNLLPLGMSGLIAVAIFAATMSSMDSGLNGNSATLVKNILPPLLRLRGRKMPSPKGQLRIGQVWTLLCGAGIIFISLYLSRQEGKGIFRFMLILGLLIPTSQVPLLLGLFIRKVPSWSALVTMIMVWPVGLFMYFSGKDVVKDVPLMHDPHKWHWGILLKLGLAAAIFMLTMPFWKYASPKYKAQVDDFFRTMNTPVDFEQEVGEANDSSQERILGFFAIVIGVAICLIMFVPGNGWGIDGRLGILFVGGSVSLTGLLFVFAGYRSKKPIDKGTDPKS</sequence>
<evidence type="ECO:0000256" key="1">
    <source>
        <dbReference type="ARBA" id="ARBA00004651"/>
    </source>
</evidence>
<keyword evidence="4" id="KW-1003">Cell membrane</keyword>
<evidence type="ECO:0000313" key="16">
    <source>
        <dbReference type="Proteomes" id="UP001324993"/>
    </source>
</evidence>
<dbReference type="Pfam" id="PF00474">
    <property type="entry name" value="SSF"/>
    <property type="match status" value="1"/>
</dbReference>
<evidence type="ECO:0000256" key="14">
    <source>
        <dbReference type="SAM" id="Phobius"/>
    </source>
</evidence>
<evidence type="ECO:0000256" key="8">
    <source>
        <dbReference type="ARBA" id="ARBA00023053"/>
    </source>
</evidence>
<keyword evidence="6" id="KW-0769">Symport</keyword>
<gene>
    <name evidence="15" type="ORF">SH580_08965</name>
</gene>
<evidence type="ECO:0000256" key="2">
    <source>
        <dbReference type="ARBA" id="ARBA00006434"/>
    </source>
</evidence>
<evidence type="ECO:0000313" key="15">
    <source>
        <dbReference type="EMBL" id="WPJ97840.1"/>
    </source>
</evidence>
<keyword evidence="9" id="KW-0406">Ion transport</keyword>
<feature type="transmembrane region" description="Helical" evidence="14">
    <location>
        <begin position="473"/>
        <end position="493"/>
    </location>
</feature>
<dbReference type="PANTHER" id="PTHR48086:SF3">
    <property type="entry name" value="SODIUM_PROLINE SYMPORTER"/>
    <property type="match status" value="1"/>
</dbReference>
<dbReference type="Proteomes" id="UP001324993">
    <property type="component" value="Chromosome"/>
</dbReference>
<evidence type="ECO:0008006" key="17">
    <source>
        <dbReference type="Google" id="ProtNLM"/>
    </source>
</evidence>
<comment type="subcellular location">
    <subcellularLocation>
        <location evidence="1">Cell membrane</location>
        <topology evidence="1">Multi-pass membrane protein</topology>
    </subcellularLocation>
</comment>
<evidence type="ECO:0000256" key="10">
    <source>
        <dbReference type="ARBA" id="ARBA00023136"/>
    </source>
</evidence>
<comment type="similarity">
    <text evidence="2 13">Belongs to the sodium:solute symporter (SSF) (TC 2.A.21) family.</text>
</comment>
<dbReference type="InterPro" id="IPR038377">
    <property type="entry name" value="Na/Glc_symporter_sf"/>
</dbReference>
<evidence type="ECO:0000256" key="13">
    <source>
        <dbReference type="RuleBase" id="RU362091"/>
    </source>
</evidence>
<keyword evidence="10 14" id="KW-0472">Membrane</keyword>